<keyword evidence="4" id="KW-0677">Repeat</keyword>
<feature type="region of interest" description="Disordered" evidence="7">
    <location>
        <begin position="158"/>
        <end position="233"/>
    </location>
</feature>
<feature type="signal peptide" evidence="8">
    <location>
        <begin position="1"/>
        <end position="15"/>
    </location>
</feature>
<gene>
    <name evidence="10" type="ORF">HPLM_LOCUS9936</name>
</gene>
<sequence length="794" mass="82027">MFRLILLTLLSYALAKPYQQAGTNFCADKQPGLFANGCSSNVTVCNKFGNEIWLLCPFELIFDESVDECMDPRLVSACSGTTPTPQGPVRDVQGLPDRLCEGSTDGYHSATGCSTSVVQCVGGVSRLLECSEGEVFDNAKQGCVPPAEMPACKAAFETQPTTAPSSGAAEPSGPSSSGVAEPSGPSSSGTAEPSGPSSSGAAEPSGPSSSGAAEPTTAPTSGAADSSSPASSGAANECEGLADGFFEKEPCSSFFLTCSGGVSRILTCPASLVFDRKLSVCEYPENVEGCGSQGGEGPSGGAEICSKDGYFSYGNCSDLFYACSNGRQIPMYCPAKLAFDETRQLCDYPLAVAVCTEQGSGEGSGESSGESSGEGSGEGSGEASGEHSGEFSGEASGEYSGEGSAGSGNLGATPVPLNTVMYSDQVVQYDEYSSESYVAFNEGVVEGSAEASGEPSGALKNHPNRGDKAPGGLSSKASRTDEASGEPSGNVGQEAPGSKTPEVQQTWDGSLDVPSESTTPASETAMALCKGKDDGFYASGCSSEAIACKAGQATSMLCPAHMLFDEHKRMCDYPENVPCYGTGEVDGVQQRKCTVEGPVGTGPCSRVFMNCVEGKAFQLACDDGYVFSVVHRSCAEASKVQECTPAQSPTTEVEKPPMTEQPVPQPEQPVPQPEQPVPQTQQPVPQPQQPVPQPEQPVPQPEQPVPQPEQPVPQPEQPVPQPEQPAADDKKAKPMGHPKPWGPPPPNPWGPPPKPWGPPPPKPWGPPPKPWVPSGEKPVAPPAKGNVETKPGSY</sequence>
<dbReference type="PANTHER" id="PTHR23301:SF0">
    <property type="entry name" value="CHITIN-BINDING TYPE-2 DOMAIN-CONTAINING PROTEIN-RELATED"/>
    <property type="match status" value="1"/>
</dbReference>
<keyword evidence="5" id="KW-1015">Disulfide bond</keyword>
<keyword evidence="2" id="KW-0147">Chitin-binding</keyword>
<feature type="domain" description="Chitin-binding type-2" evidence="9">
    <location>
        <begin position="590"/>
        <end position="645"/>
    </location>
</feature>
<evidence type="ECO:0000256" key="8">
    <source>
        <dbReference type="SAM" id="SignalP"/>
    </source>
</evidence>
<feature type="compositionally biased region" description="Low complexity" evidence="7">
    <location>
        <begin position="390"/>
        <end position="402"/>
    </location>
</feature>
<feature type="region of interest" description="Disordered" evidence="7">
    <location>
        <begin position="638"/>
        <end position="794"/>
    </location>
</feature>
<name>A0A0N4WGK4_HAEPC</name>
<reference evidence="12" key="1">
    <citation type="submission" date="2016-04" db="UniProtKB">
        <authorList>
            <consortium name="WormBaseParasite"/>
        </authorList>
    </citation>
    <scope>IDENTIFICATION</scope>
</reference>
<keyword evidence="1" id="KW-0217">Developmental protein</keyword>
<dbReference type="Pfam" id="PF01607">
    <property type="entry name" value="CBM_14"/>
    <property type="match status" value="5"/>
</dbReference>
<dbReference type="AlphaFoldDB" id="A0A0N4WGK4"/>
<dbReference type="OrthoDB" id="5877064at2759"/>
<feature type="compositionally biased region" description="Pro residues" evidence="7">
    <location>
        <begin position="740"/>
        <end position="771"/>
    </location>
</feature>
<evidence type="ECO:0000256" key="4">
    <source>
        <dbReference type="ARBA" id="ARBA00022737"/>
    </source>
</evidence>
<feature type="region of interest" description="Disordered" evidence="7">
    <location>
        <begin position="359"/>
        <end position="411"/>
    </location>
</feature>
<keyword evidence="6" id="KW-0325">Glycoprotein</keyword>
<dbReference type="PANTHER" id="PTHR23301">
    <property type="entry name" value="CHITIN BINDING PERITROPHIN-A"/>
    <property type="match status" value="1"/>
</dbReference>
<accession>A0A0N4WGK4</accession>
<evidence type="ECO:0000313" key="11">
    <source>
        <dbReference type="Proteomes" id="UP000268014"/>
    </source>
</evidence>
<dbReference type="InterPro" id="IPR051940">
    <property type="entry name" value="Chitin_bind-dev_reg"/>
</dbReference>
<evidence type="ECO:0000256" key="3">
    <source>
        <dbReference type="ARBA" id="ARBA00022729"/>
    </source>
</evidence>
<feature type="domain" description="Chitin-binding type-2" evidence="9">
    <location>
        <begin position="235"/>
        <end position="292"/>
    </location>
</feature>
<feature type="domain" description="Chitin-binding type-2" evidence="9">
    <location>
        <begin position="302"/>
        <end position="357"/>
    </location>
</feature>
<evidence type="ECO:0000313" key="10">
    <source>
        <dbReference type="EMBL" id="VDO38780.1"/>
    </source>
</evidence>
<feature type="compositionally biased region" description="Pro residues" evidence="7">
    <location>
        <begin position="663"/>
        <end position="676"/>
    </location>
</feature>
<dbReference type="InterPro" id="IPR036508">
    <property type="entry name" value="Chitin-bd_dom_sf"/>
</dbReference>
<feature type="region of interest" description="Disordered" evidence="7">
    <location>
        <begin position="448"/>
        <end position="519"/>
    </location>
</feature>
<dbReference type="STRING" id="6290.A0A0N4WGK4"/>
<evidence type="ECO:0000256" key="6">
    <source>
        <dbReference type="ARBA" id="ARBA00023180"/>
    </source>
</evidence>
<feature type="compositionally biased region" description="Pro residues" evidence="7">
    <location>
        <begin position="684"/>
        <end position="723"/>
    </location>
</feature>
<feature type="domain" description="Chitin-binding type-2" evidence="9">
    <location>
        <begin position="97"/>
        <end position="154"/>
    </location>
</feature>
<dbReference type="OMA" id="IYYQCAS"/>
<keyword evidence="11" id="KW-1185">Reference proteome</keyword>
<dbReference type="PRINTS" id="PR01217">
    <property type="entry name" value="PRICHEXTENSN"/>
</dbReference>
<organism evidence="12">
    <name type="scientific">Haemonchus placei</name>
    <name type="common">Barber's pole worm</name>
    <dbReference type="NCBI Taxonomy" id="6290"/>
    <lineage>
        <taxon>Eukaryota</taxon>
        <taxon>Metazoa</taxon>
        <taxon>Ecdysozoa</taxon>
        <taxon>Nematoda</taxon>
        <taxon>Chromadorea</taxon>
        <taxon>Rhabditida</taxon>
        <taxon>Rhabditina</taxon>
        <taxon>Rhabditomorpha</taxon>
        <taxon>Strongyloidea</taxon>
        <taxon>Trichostrongylidae</taxon>
        <taxon>Haemonchus</taxon>
    </lineage>
</organism>
<dbReference type="Proteomes" id="UP000268014">
    <property type="component" value="Unassembled WGS sequence"/>
</dbReference>
<feature type="domain" description="Chitin-binding type-2" evidence="9">
    <location>
        <begin position="23"/>
        <end position="80"/>
    </location>
</feature>
<dbReference type="SMART" id="SM00494">
    <property type="entry name" value="ChtBD2"/>
    <property type="match status" value="6"/>
</dbReference>
<proteinExistence type="predicted"/>
<dbReference type="EMBL" id="UZAF01017176">
    <property type="protein sequence ID" value="VDO38780.1"/>
    <property type="molecule type" value="Genomic_DNA"/>
</dbReference>
<dbReference type="InterPro" id="IPR002557">
    <property type="entry name" value="Chitin-bd_dom"/>
</dbReference>
<evidence type="ECO:0000256" key="5">
    <source>
        <dbReference type="ARBA" id="ARBA00023157"/>
    </source>
</evidence>
<evidence type="ECO:0000313" key="12">
    <source>
        <dbReference type="WBParaSite" id="HPLM_0000994401-mRNA-1"/>
    </source>
</evidence>
<dbReference type="SUPFAM" id="SSF57625">
    <property type="entry name" value="Invertebrate chitin-binding proteins"/>
    <property type="match status" value="6"/>
</dbReference>
<protein>
    <submittedName>
        <fullName evidence="12">Chitin-binding type-2 domain-containing protein</fullName>
    </submittedName>
</protein>
<feature type="domain" description="Chitin-binding type-2" evidence="9">
    <location>
        <begin position="526"/>
        <end position="581"/>
    </location>
</feature>
<dbReference type="PROSITE" id="PS50940">
    <property type="entry name" value="CHIT_BIND_II"/>
    <property type="match status" value="6"/>
</dbReference>
<feature type="chain" id="PRO_5043123711" evidence="8">
    <location>
        <begin position="16"/>
        <end position="794"/>
    </location>
</feature>
<dbReference type="GO" id="GO:0008061">
    <property type="term" value="F:chitin binding"/>
    <property type="evidence" value="ECO:0007669"/>
    <property type="project" value="UniProtKB-KW"/>
</dbReference>
<evidence type="ECO:0000256" key="2">
    <source>
        <dbReference type="ARBA" id="ARBA00022669"/>
    </source>
</evidence>
<dbReference type="Gene3D" id="2.170.140.10">
    <property type="entry name" value="Chitin binding domain"/>
    <property type="match status" value="3"/>
</dbReference>
<dbReference type="GO" id="GO:0005576">
    <property type="term" value="C:extracellular region"/>
    <property type="evidence" value="ECO:0007669"/>
    <property type="project" value="InterPro"/>
</dbReference>
<evidence type="ECO:0000256" key="7">
    <source>
        <dbReference type="SAM" id="MobiDB-lite"/>
    </source>
</evidence>
<keyword evidence="3 8" id="KW-0732">Signal</keyword>
<evidence type="ECO:0000259" key="9">
    <source>
        <dbReference type="PROSITE" id="PS50940"/>
    </source>
</evidence>
<dbReference type="WBParaSite" id="HPLM_0000994401-mRNA-1">
    <property type="protein sequence ID" value="HPLM_0000994401-mRNA-1"/>
    <property type="gene ID" value="HPLM_0000994401"/>
</dbReference>
<reference evidence="10 11" key="2">
    <citation type="submission" date="2018-11" db="EMBL/GenBank/DDBJ databases">
        <authorList>
            <consortium name="Pathogen Informatics"/>
        </authorList>
    </citation>
    <scope>NUCLEOTIDE SEQUENCE [LARGE SCALE GENOMIC DNA]</scope>
    <source>
        <strain evidence="10 11">MHpl1</strain>
    </source>
</reference>
<feature type="compositionally biased region" description="Low complexity" evidence="7">
    <location>
        <begin position="163"/>
        <end position="233"/>
    </location>
</feature>
<feature type="compositionally biased region" description="Gly residues" evidence="7">
    <location>
        <begin position="360"/>
        <end position="382"/>
    </location>
</feature>
<evidence type="ECO:0000256" key="1">
    <source>
        <dbReference type="ARBA" id="ARBA00022473"/>
    </source>
</evidence>